<dbReference type="SUPFAM" id="SSF57535">
    <property type="entry name" value="Complement control module/SCR domain"/>
    <property type="match status" value="16"/>
</dbReference>
<comment type="subcellular location">
    <subcellularLocation>
        <location evidence="1">Virion</location>
    </subcellularLocation>
</comment>
<accession>A0A6P8FTJ7</accession>
<feature type="disulfide bond" evidence="5">
    <location>
        <begin position="1007"/>
        <end position="1034"/>
    </location>
</feature>
<feature type="domain" description="Sushi" evidence="7">
    <location>
        <begin position="80"/>
        <end position="140"/>
    </location>
</feature>
<evidence type="ECO:0000256" key="3">
    <source>
        <dbReference type="ARBA" id="ARBA00022729"/>
    </source>
</evidence>
<evidence type="ECO:0000256" key="5">
    <source>
        <dbReference type="PROSITE-ProRule" id="PRU00302"/>
    </source>
</evidence>
<evidence type="ECO:0000259" key="7">
    <source>
        <dbReference type="PROSITE" id="PS50923"/>
    </source>
</evidence>
<feature type="disulfide bond" evidence="5">
    <location>
        <begin position="502"/>
        <end position="545"/>
    </location>
</feature>
<evidence type="ECO:0000313" key="8">
    <source>
        <dbReference type="Proteomes" id="UP000515152"/>
    </source>
</evidence>
<protein>
    <submittedName>
        <fullName evidence="9">Coagulation factor XIII B chain-like isoform X1</fullName>
    </submittedName>
</protein>
<evidence type="ECO:0000256" key="6">
    <source>
        <dbReference type="SAM" id="SignalP"/>
    </source>
</evidence>
<comment type="caution">
    <text evidence="5">Lacks conserved residue(s) required for the propagation of feature annotation.</text>
</comment>
<feature type="domain" description="Sushi" evidence="7">
    <location>
        <begin position="917"/>
        <end position="973"/>
    </location>
</feature>
<dbReference type="GeneID" id="105910689"/>
<dbReference type="KEGG" id="char:105910689"/>
<dbReference type="OrthoDB" id="10051774at2759"/>
<gene>
    <name evidence="9" type="primary">LOC105910689</name>
</gene>
<evidence type="ECO:0000256" key="2">
    <source>
        <dbReference type="ARBA" id="ARBA00022659"/>
    </source>
</evidence>
<dbReference type="InterPro" id="IPR000436">
    <property type="entry name" value="Sushi_SCR_CCP_dom"/>
</dbReference>
<feature type="domain" description="Sushi" evidence="7">
    <location>
        <begin position="738"/>
        <end position="797"/>
    </location>
</feature>
<dbReference type="InterPro" id="IPR035976">
    <property type="entry name" value="Sushi/SCR/CCP_sf"/>
</dbReference>
<sequence length="1039" mass="117772">MQAVLLSFGLFVCFFTSGKSQSCEKSTLKRPDNVDLSRLDSSYDDGKAVRLPCVIGYTGLHRATCRGGKWELRRGLCQKKPCGHPGDTPNGDFNLATGDDFVFGSIVQYTCKTGYRMMSRNSERSCVNSGWDNDIPVCEVVKCPVIQVAPNVRASGNVEDGSYGDVIHFECQSQDMQLNGKDEIYCTSEGKWSDLIPTCKEIQCETPAMPNGKVTNAQPVYKWDDVLRYTCDEGYQARVGRTKCSKLGWNPKPECEENTCMLPHQVSTGTTRLPAGKNIFKPKDMVDIHCEEGYRTSTFKERDSFHCGLDGEWSDTPDCQEIFCSRPRSSDVNIPYWPRIFSYKYKETLPYSCNSNYKRPAEDATCQLEGWKPKPRCIRKEDCFQPVIKNGFIKPNKDYMPYKDTVVFSCKRGFKLNNEGWWQKSICTKGSWSSTPKCIAENQCAAPRAADNVIYPHVKENYSDGQFQEFKCEPGYTSDSGRIKCDNGQWEKPDCKRESGLCNAPPDVEKGIIVPSYEKIYRNEAKVTYACHQSHKMNGEDTITCNSGRWTDPPTCIEIQCEKPDIPQGQVTNTKSVYKWDDDLRYTCDEGYKAREGRTKCSKLGWTPKPECKENTCMLPHQVSTGTTRLPAGKNIFKPKERVDIDCDEGYRTSTFKERDSFHCGLDGEWSYTPDCQEIFCSRPLSSDVNIPSWAQRASYKYKETLRYSCYSNYKRPAEDVTCQVEGWKPKTLCIRKEDCFQPVIKNGFIKPNKDYVPNKDTVVFSCKSGFKLNPEGLEQESTCFKGSWSSTPKCIAEDQCTAPRAADNVMYPHLEETYSDGQFQEFQCEPGYTSDSGRIKCDNGQWEKPDCKRENGTCNAPPDVENGIIFSSKEKIYRNNATVTYTCHQFYKIDVKDSITCNSGNWTDPPTCIERDMCDKPEGGNMVLHPDIEEYINGSIVRYTCKDPFTGKPGEEITCVNGRWTDKVSCTLPPGFCGPPPEVEFSDVDGTSKQYYKHDDMVKFQCQDGYILVGESGKKTCRNGKWHCLPFSCEPRAG</sequence>
<feature type="disulfide bond" evidence="5">
    <location>
        <begin position="859"/>
        <end position="902"/>
    </location>
</feature>
<evidence type="ECO:0000256" key="1">
    <source>
        <dbReference type="ARBA" id="ARBA00004328"/>
    </source>
</evidence>
<feature type="domain" description="Sushi" evidence="7">
    <location>
        <begin position="381"/>
        <end position="440"/>
    </location>
</feature>
<reference evidence="9" key="1">
    <citation type="submission" date="2025-08" db="UniProtKB">
        <authorList>
            <consortium name="RefSeq"/>
        </authorList>
    </citation>
    <scope>IDENTIFICATION</scope>
</reference>
<feature type="chain" id="PRO_5028303875" evidence="6">
    <location>
        <begin position="21"/>
        <end position="1039"/>
    </location>
</feature>
<dbReference type="Proteomes" id="UP000515152">
    <property type="component" value="Chromosome 10"/>
</dbReference>
<dbReference type="RefSeq" id="XP_031431318.1">
    <property type="nucleotide sequence ID" value="XM_031575458.2"/>
</dbReference>
<dbReference type="Gene3D" id="2.10.70.10">
    <property type="entry name" value="Complement Module, domain 1"/>
    <property type="match status" value="16"/>
</dbReference>
<proteinExistence type="predicted"/>
<feature type="disulfide bond" evidence="5">
    <location>
        <begin position="143"/>
        <end position="186"/>
    </location>
</feature>
<keyword evidence="4 5" id="KW-1015">Disulfide bond</keyword>
<dbReference type="SMART" id="SM00032">
    <property type="entry name" value="CCP"/>
    <property type="match status" value="17"/>
</dbReference>
<feature type="domain" description="Sushi" evidence="7">
    <location>
        <begin position="500"/>
        <end position="558"/>
    </location>
</feature>
<feature type="domain" description="Sushi" evidence="7">
    <location>
        <begin position="976"/>
        <end position="1036"/>
    </location>
</feature>
<feature type="domain" description="Sushi" evidence="7">
    <location>
        <begin position="559"/>
        <end position="614"/>
    </location>
</feature>
<dbReference type="PANTHER" id="PTHR45785:SF2">
    <property type="entry name" value="COMPLEMENT FACTOR H-RELATED"/>
    <property type="match status" value="1"/>
</dbReference>
<feature type="domain" description="Sushi" evidence="7">
    <location>
        <begin position="258"/>
        <end position="321"/>
    </location>
</feature>
<feature type="signal peptide" evidence="6">
    <location>
        <begin position="1"/>
        <end position="20"/>
    </location>
</feature>
<feature type="domain" description="Sushi" evidence="7">
    <location>
        <begin position="615"/>
        <end position="678"/>
    </location>
</feature>
<dbReference type="InterPro" id="IPR051503">
    <property type="entry name" value="ComplSys_Reg/VirEntry_Med"/>
</dbReference>
<feature type="domain" description="Sushi" evidence="7">
    <location>
        <begin position="857"/>
        <end position="915"/>
    </location>
</feature>
<feature type="disulfide bond" evidence="5">
    <location>
        <begin position="111"/>
        <end position="138"/>
    </location>
</feature>
<feature type="domain" description="Sushi" evidence="7">
    <location>
        <begin position="799"/>
        <end position="854"/>
    </location>
</feature>
<dbReference type="PANTHER" id="PTHR45785">
    <property type="entry name" value="COMPLEMENT FACTOR H-RELATED"/>
    <property type="match status" value="1"/>
</dbReference>
<dbReference type="AlphaFoldDB" id="A0A6P8FTJ7"/>
<dbReference type="CDD" id="cd00033">
    <property type="entry name" value="CCP"/>
    <property type="match status" value="9"/>
</dbReference>
<evidence type="ECO:0000313" key="9">
    <source>
        <dbReference type="RefSeq" id="XP_031431318.1"/>
    </source>
</evidence>
<name>A0A6P8FTJ7_CLUHA</name>
<evidence type="ECO:0000256" key="4">
    <source>
        <dbReference type="ARBA" id="ARBA00023157"/>
    </source>
</evidence>
<organism evidence="8 9">
    <name type="scientific">Clupea harengus</name>
    <name type="common">Atlantic herring</name>
    <dbReference type="NCBI Taxonomy" id="7950"/>
    <lineage>
        <taxon>Eukaryota</taxon>
        <taxon>Metazoa</taxon>
        <taxon>Chordata</taxon>
        <taxon>Craniata</taxon>
        <taxon>Vertebrata</taxon>
        <taxon>Euteleostomi</taxon>
        <taxon>Actinopterygii</taxon>
        <taxon>Neopterygii</taxon>
        <taxon>Teleostei</taxon>
        <taxon>Clupei</taxon>
        <taxon>Clupeiformes</taxon>
        <taxon>Clupeoidei</taxon>
        <taxon>Clupeidae</taxon>
        <taxon>Clupea</taxon>
    </lineage>
</organism>
<keyword evidence="8" id="KW-1185">Reference proteome</keyword>
<keyword evidence="3 6" id="KW-0732">Signal</keyword>
<keyword evidence="2 5" id="KW-0768">Sushi</keyword>
<feature type="domain" description="Sushi" evidence="7">
    <location>
        <begin position="141"/>
        <end position="201"/>
    </location>
</feature>
<dbReference type="Pfam" id="PF00084">
    <property type="entry name" value="Sushi"/>
    <property type="match status" value="16"/>
</dbReference>
<feature type="domain" description="Sushi" evidence="7">
    <location>
        <begin position="442"/>
        <end position="497"/>
    </location>
</feature>
<feature type="domain" description="Sushi" evidence="7">
    <location>
        <begin position="202"/>
        <end position="257"/>
    </location>
</feature>
<dbReference type="PROSITE" id="PS50923">
    <property type="entry name" value="SUSHI"/>
    <property type="match status" value="14"/>
</dbReference>